<protein>
    <recommendedName>
        <fullName evidence="5">Anti-sigma-M factor RsmA</fullName>
    </recommendedName>
</protein>
<keyword evidence="2" id="KW-0472">Membrane</keyword>
<dbReference type="OrthoDB" id="4566632at2"/>
<keyword evidence="4" id="KW-1185">Reference proteome</keyword>
<feature type="transmembrane region" description="Helical" evidence="2">
    <location>
        <begin position="139"/>
        <end position="160"/>
    </location>
</feature>
<evidence type="ECO:0000313" key="4">
    <source>
        <dbReference type="Proteomes" id="UP000004691"/>
    </source>
</evidence>
<dbReference type="HOGENOM" id="CLU_080969_0_0_11"/>
<dbReference type="Proteomes" id="UP000004691">
    <property type="component" value="Unassembled WGS sequence"/>
</dbReference>
<evidence type="ECO:0008006" key="5">
    <source>
        <dbReference type="Google" id="ProtNLM"/>
    </source>
</evidence>
<dbReference type="AlphaFoldDB" id="I0V2H4"/>
<dbReference type="STRING" id="882086.SacxiDRAFT_2095"/>
<evidence type="ECO:0000256" key="2">
    <source>
        <dbReference type="SAM" id="Phobius"/>
    </source>
</evidence>
<reference evidence="3 4" key="1">
    <citation type="submission" date="2012-01" db="EMBL/GenBank/DDBJ databases">
        <title>Improved High-Quality Draft sequence of Saccharomonospora xinjiangensis XJ-54.</title>
        <authorList>
            <consortium name="US DOE Joint Genome Institute"/>
            <person name="Lucas S."/>
            <person name="Han J."/>
            <person name="Lapidus A."/>
            <person name="Cheng J.-F."/>
            <person name="Goodwin L."/>
            <person name="Pitluck S."/>
            <person name="Peters L."/>
            <person name="Mikhailova N."/>
            <person name="Teshima H."/>
            <person name="Detter J.C."/>
            <person name="Han C."/>
            <person name="Tapia R."/>
            <person name="Land M."/>
            <person name="Hauser L."/>
            <person name="Kyrpides N."/>
            <person name="Ivanova N."/>
            <person name="Pagani I."/>
            <person name="Brambilla E.-M."/>
            <person name="Klenk H.-P."/>
            <person name="Woyke T."/>
        </authorList>
    </citation>
    <scope>NUCLEOTIDE SEQUENCE [LARGE SCALE GENOMIC DNA]</scope>
    <source>
        <strain evidence="3 4">XJ-54</strain>
    </source>
</reference>
<evidence type="ECO:0000256" key="1">
    <source>
        <dbReference type="SAM" id="MobiDB-lite"/>
    </source>
</evidence>
<name>I0V2H4_9PSEU</name>
<dbReference type="RefSeq" id="WP_006238477.1">
    <property type="nucleotide sequence ID" value="NZ_JH636049.1"/>
</dbReference>
<evidence type="ECO:0000313" key="3">
    <source>
        <dbReference type="EMBL" id="EID54327.1"/>
    </source>
</evidence>
<sequence length="284" mass="29019">MTDESRGRGGLVGPPWSVDVLADLHAGVLDEQQAAELWPRVNADPDARAIIEALESTTTDLSGFASLDVEPMPADVASRIDAALELERQGTAQAAQAPDRGTAQASPQTSPGQGTPLSRPEESDVVSLDAARRRRNKRLGWGAGLLTAAAAVVAAVLVVVPGMDEKQGGDLAQPPQPPKSSVAGEAPPLAVDSGNLSAAVGEISGARDFGPLGDQQRLSACLAANGVDPSVQPVGFRPVTIDGDDALVVLLTTGKLGQLRLLALAPDCGEGNPGLLMDETVGRG</sequence>
<feature type="compositionally biased region" description="Polar residues" evidence="1">
    <location>
        <begin position="103"/>
        <end position="116"/>
    </location>
</feature>
<organism evidence="3 4">
    <name type="scientific">Saccharomonospora xinjiangensis XJ-54</name>
    <dbReference type="NCBI Taxonomy" id="882086"/>
    <lineage>
        <taxon>Bacteria</taxon>
        <taxon>Bacillati</taxon>
        <taxon>Actinomycetota</taxon>
        <taxon>Actinomycetes</taxon>
        <taxon>Pseudonocardiales</taxon>
        <taxon>Pseudonocardiaceae</taxon>
        <taxon>Saccharomonospora</taxon>
    </lineage>
</organism>
<proteinExistence type="predicted"/>
<feature type="region of interest" description="Disordered" evidence="1">
    <location>
        <begin position="166"/>
        <end position="190"/>
    </location>
</feature>
<gene>
    <name evidence="3" type="ORF">SacxiDRAFT_2095</name>
</gene>
<keyword evidence="2" id="KW-0812">Transmembrane</keyword>
<keyword evidence="2" id="KW-1133">Transmembrane helix</keyword>
<accession>I0V2H4</accession>
<feature type="region of interest" description="Disordered" evidence="1">
    <location>
        <begin position="89"/>
        <end position="129"/>
    </location>
</feature>
<dbReference type="EMBL" id="JH636049">
    <property type="protein sequence ID" value="EID54327.1"/>
    <property type="molecule type" value="Genomic_DNA"/>
</dbReference>
<dbReference type="eggNOG" id="ENOG503381C">
    <property type="taxonomic scope" value="Bacteria"/>
</dbReference>